<accession>A0A426YXJ8</accession>
<dbReference type="EMBL" id="AMZH03009635">
    <property type="protein sequence ID" value="RRT56445.1"/>
    <property type="molecule type" value="Genomic_DNA"/>
</dbReference>
<proteinExistence type="predicted"/>
<dbReference type="AlphaFoldDB" id="A0A426YXJ8"/>
<comment type="caution">
    <text evidence="1">The sequence shown here is derived from an EMBL/GenBank/DDBJ whole genome shotgun (WGS) entry which is preliminary data.</text>
</comment>
<sequence>MVANPHRVWLCATTPSSSSLGGQHYPFDSTDCFLLLLNGSSPLPSSTWPFRSIGRLLSPFCEAAATTSVSQQKKSIAATPIVSAILIQGSEDSGPALHQSPHRWSVSPLAQPRRHLPLPSPALATLSTSALPAIGSPFVRW</sequence>
<evidence type="ECO:0000313" key="1">
    <source>
        <dbReference type="EMBL" id="RRT56445.1"/>
    </source>
</evidence>
<organism evidence="1 2">
    <name type="scientific">Ensete ventricosum</name>
    <name type="common">Abyssinian banana</name>
    <name type="synonym">Musa ensete</name>
    <dbReference type="NCBI Taxonomy" id="4639"/>
    <lineage>
        <taxon>Eukaryota</taxon>
        <taxon>Viridiplantae</taxon>
        <taxon>Streptophyta</taxon>
        <taxon>Embryophyta</taxon>
        <taxon>Tracheophyta</taxon>
        <taxon>Spermatophyta</taxon>
        <taxon>Magnoliopsida</taxon>
        <taxon>Liliopsida</taxon>
        <taxon>Zingiberales</taxon>
        <taxon>Musaceae</taxon>
        <taxon>Ensete</taxon>
    </lineage>
</organism>
<name>A0A426YXJ8_ENSVE</name>
<reference evidence="1 2" key="1">
    <citation type="journal article" date="2014" name="Agronomy (Basel)">
        <title>A Draft Genome Sequence for Ensete ventricosum, the Drought-Tolerant Tree Against Hunger.</title>
        <authorList>
            <person name="Harrison J."/>
            <person name="Moore K.A."/>
            <person name="Paszkiewicz K."/>
            <person name="Jones T."/>
            <person name="Grant M."/>
            <person name="Ambacheew D."/>
            <person name="Muzemil S."/>
            <person name="Studholme D.J."/>
        </authorList>
    </citation>
    <scope>NUCLEOTIDE SEQUENCE [LARGE SCALE GENOMIC DNA]</scope>
</reference>
<evidence type="ECO:0000313" key="2">
    <source>
        <dbReference type="Proteomes" id="UP000287651"/>
    </source>
</evidence>
<dbReference type="Proteomes" id="UP000287651">
    <property type="component" value="Unassembled WGS sequence"/>
</dbReference>
<protein>
    <submittedName>
        <fullName evidence="1">Uncharacterized protein</fullName>
    </submittedName>
</protein>
<gene>
    <name evidence="1" type="ORF">B296_00025944</name>
</gene>